<dbReference type="Proteomes" id="UP000324282">
    <property type="component" value="Unassembled WGS sequence"/>
</dbReference>
<sequence length="158" mass="17663">MNHDNVVGLSLALAIALAGHPAVAQTNEGAGTDASVESAHVDPELRDRKRCLNHPGRPQWMIDQPLGFEWRLELGREFRSAERARAVSSNETCSCDQLYPDWNESRPLVEAIWAEVSSDSKFVWGEAERGRFETARDKLADYSRPLLPMVTRLCASVE</sequence>
<gene>
    <name evidence="2" type="ORF">A9A72_10243</name>
</gene>
<feature type="signal peptide" evidence="1">
    <location>
        <begin position="1"/>
        <end position="24"/>
    </location>
</feature>
<organism evidence="2 3">
    <name type="scientific">Stutzerimonas stutzeri</name>
    <name type="common">Pseudomonas stutzeri</name>
    <dbReference type="NCBI Taxonomy" id="316"/>
    <lineage>
        <taxon>Bacteria</taxon>
        <taxon>Pseudomonadati</taxon>
        <taxon>Pseudomonadota</taxon>
        <taxon>Gammaproteobacteria</taxon>
        <taxon>Pseudomonadales</taxon>
        <taxon>Pseudomonadaceae</taxon>
        <taxon>Stutzerimonas</taxon>
    </lineage>
</organism>
<feature type="chain" id="PRO_5024350072" evidence="1">
    <location>
        <begin position="25"/>
        <end position="158"/>
    </location>
</feature>
<evidence type="ECO:0000313" key="2">
    <source>
        <dbReference type="EMBL" id="TYP67337.1"/>
    </source>
</evidence>
<comment type="caution">
    <text evidence="2">The sequence shown here is derived from an EMBL/GenBank/DDBJ whole genome shotgun (WGS) entry which is preliminary data.</text>
</comment>
<proteinExistence type="predicted"/>
<dbReference type="AlphaFoldDB" id="A0A5S5BJT9"/>
<name>A0A5S5BJT9_STUST</name>
<evidence type="ECO:0000256" key="1">
    <source>
        <dbReference type="SAM" id="SignalP"/>
    </source>
</evidence>
<keyword evidence="1" id="KW-0732">Signal</keyword>
<protein>
    <submittedName>
        <fullName evidence="2">Uncharacterized protein</fullName>
    </submittedName>
</protein>
<evidence type="ECO:0000313" key="3">
    <source>
        <dbReference type="Proteomes" id="UP000324282"/>
    </source>
</evidence>
<dbReference type="EMBL" id="VNHQ01000002">
    <property type="protein sequence ID" value="TYP67337.1"/>
    <property type="molecule type" value="Genomic_DNA"/>
</dbReference>
<accession>A0A5S5BJT9</accession>
<reference evidence="2 3" key="1">
    <citation type="submission" date="2019-07" db="EMBL/GenBank/DDBJ databases">
        <title>Deep subsurface shale carbon reservoir microbial communities from Ohio and West Virginia, USA.</title>
        <authorList>
            <person name="Wrighton K."/>
        </authorList>
    </citation>
    <scope>NUCLEOTIDE SEQUENCE [LARGE SCALE GENOMIC DNA]</scope>
    <source>
        <strain evidence="2 3">NP_8Ht</strain>
    </source>
</reference>